<comment type="caution">
    <text evidence="1">The sequence shown here is derived from an EMBL/GenBank/DDBJ whole genome shotgun (WGS) entry which is preliminary data.</text>
</comment>
<sequence>MSGKTARYDVIISRAVLEHVDQLDATLLNIRQALRADGGSLRKVDLKSHGLEPYPPFDFLSWPTGLYRMTYSRKGLPNRRRVDKCRRAAGLATKKLRLVEVLDLEAVNAIRPHPASEFRDLEPSLLGWQRFWIEPTNSA</sequence>
<evidence type="ECO:0000313" key="1">
    <source>
        <dbReference type="EMBL" id="OAI28002.1"/>
    </source>
</evidence>
<organism evidence="1 2">
    <name type="scientific">Methylomonas koyamae</name>
    <dbReference type="NCBI Taxonomy" id="702114"/>
    <lineage>
        <taxon>Bacteria</taxon>
        <taxon>Pseudomonadati</taxon>
        <taxon>Pseudomonadota</taxon>
        <taxon>Gammaproteobacteria</taxon>
        <taxon>Methylococcales</taxon>
        <taxon>Methylococcaceae</taxon>
        <taxon>Methylomonas</taxon>
    </lineage>
</organism>
<dbReference type="AlphaFoldDB" id="A0A177PD84"/>
<proteinExistence type="predicted"/>
<accession>A0A177PD84</accession>
<dbReference type="RefSeq" id="WP_064024297.1">
    <property type="nucleotide sequence ID" value="NZ_LUUK01000016.1"/>
</dbReference>
<dbReference type="EMBL" id="LUUK01000016">
    <property type="protein sequence ID" value="OAI28002.1"/>
    <property type="molecule type" value="Genomic_DNA"/>
</dbReference>
<gene>
    <name evidence="1" type="ORF">A1355_17845</name>
</gene>
<dbReference type="Gene3D" id="3.40.50.150">
    <property type="entry name" value="Vaccinia Virus protein VP39"/>
    <property type="match status" value="1"/>
</dbReference>
<evidence type="ECO:0008006" key="3">
    <source>
        <dbReference type="Google" id="ProtNLM"/>
    </source>
</evidence>
<reference evidence="2" key="1">
    <citation type="submission" date="2016-03" db="EMBL/GenBank/DDBJ databases">
        <authorList>
            <person name="Heylen K."/>
            <person name="De Vos P."/>
            <person name="Vekeman B."/>
        </authorList>
    </citation>
    <scope>NUCLEOTIDE SEQUENCE [LARGE SCALE GENOMIC DNA]</scope>
    <source>
        <strain evidence="2">R-45383</strain>
    </source>
</reference>
<dbReference type="SUPFAM" id="SSF53335">
    <property type="entry name" value="S-adenosyl-L-methionine-dependent methyltransferases"/>
    <property type="match status" value="1"/>
</dbReference>
<dbReference type="InterPro" id="IPR029063">
    <property type="entry name" value="SAM-dependent_MTases_sf"/>
</dbReference>
<dbReference type="Proteomes" id="UP000077628">
    <property type="component" value="Unassembled WGS sequence"/>
</dbReference>
<keyword evidence="2" id="KW-1185">Reference proteome</keyword>
<protein>
    <recommendedName>
        <fullName evidence="3">Methyltransferase type 11 domain-containing protein</fullName>
    </recommendedName>
</protein>
<evidence type="ECO:0000313" key="2">
    <source>
        <dbReference type="Proteomes" id="UP000077628"/>
    </source>
</evidence>
<name>A0A177PD84_9GAMM</name>
<dbReference type="OrthoDB" id="8559822at2"/>
<dbReference type="STRING" id="702114.A1355_17845"/>